<dbReference type="SUPFAM" id="SSF81901">
    <property type="entry name" value="HCP-like"/>
    <property type="match status" value="1"/>
</dbReference>
<feature type="chain" id="PRO_5043533556" evidence="1">
    <location>
        <begin position="23"/>
        <end position="146"/>
    </location>
</feature>
<proteinExistence type="predicted"/>
<organism evidence="2 3">
    <name type="scientific">Histophilus somni</name>
    <name type="common">Haemophilus somnus</name>
    <dbReference type="NCBI Taxonomy" id="731"/>
    <lineage>
        <taxon>Bacteria</taxon>
        <taxon>Pseudomonadati</taxon>
        <taxon>Pseudomonadota</taxon>
        <taxon>Gammaproteobacteria</taxon>
        <taxon>Pasteurellales</taxon>
        <taxon>Pasteurellaceae</taxon>
        <taxon>Histophilus</taxon>
    </lineage>
</organism>
<dbReference type="InterPro" id="IPR011990">
    <property type="entry name" value="TPR-like_helical_dom_sf"/>
</dbReference>
<dbReference type="InterPro" id="IPR050767">
    <property type="entry name" value="Sel1_AlgK"/>
</dbReference>
<protein>
    <submittedName>
        <fullName evidence="2">Sel1 repeat family protein</fullName>
    </submittedName>
</protein>
<dbReference type="EMBL" id="SNRV01000085">
    <property type="protein sequence ID" value="TEW25413.1"/>
    <property type="molecule type" value="Genomic_DNA"/>
</dbReference>
<feature type="non-terminal residue" evidence="2">
    <location>
        <position position="146"/>
    </location>
</feature>
<evidence type="ECO:0000313" key="3">
    <source>
        <dbReference type="Proteomes" id="UP000297565"/>
    </source>
</evidence>
<dbReference type="SMART" id="SM00671">
    <property type="entry name" value="SEL1"/>
    <property type="match status" value="3"/>
</dbReference>
<dbReference type="Gene3D" id="1.25.40.10">
    <property type="entry name" value="Tetratricopeptide repeat domain"/>
    <property type="match status" value="1"/>
</dbReference>
<sequence>MNLKKSLLIALLSFGVAQSALAETNSEKLDRATQLYKQQNYSAAFPLLKQLGEKGNAKAQAVLGTMYMFGQGITHNSQQAVYWYTKAAEQGDAKAQSMLGFMYTNGLGVTQNSQQAVYWWTKAAEQGIAEAQLYLGVMYANGQGVA</sequence>
<name>A0AAX2RWT1_HISSO</name>
<evidence type="ECO:0000256" key="1">
    <source>
        <dbReference type="SAM" id="SignalP"/>
    </source>
</evidence>
<evidence type="ECO:0000313" key="2">
    <source>
        <dbReference type="EMBL" id="TEW25413.1"/>
    </source>
</evidence>
<dbReference type="Pfam" id="PF08238">
    <property type="entry name" value="Sel1"/>
    <property type="match status" value="3"/>
</dbReference>
<dbReference type="PANTHER" id="PTHR11102:SF160">
    <property type="entry name" value="ERAD-ASSOCIATED E3 UBIQUITIN-PROTEIN LIGASE COMPONENT HRD3"/>
    <property type="match status" value="1"/>
</dbReference>
<dbReference type="PANTHER" id="PTHR11102">
    <property type="entry name" value="SEL-1-LIKE PROTEIN"/>
    <property type="match status" value="1"/>
</dbReference>
<keyword evidence="1" id="KW-0732">Signal</keyword>
<dbReference type="AlphaFoldDB" id="A0AAX2RWT1"/>
<reference evidence="2 3" key="1">
    <citation type="submission" date="2019-03" db="EMBL/GenBank/DDBJ databases">
        <title>Horizontal Gene Transfer Machinery in Histophilus somni.</title>
        <authorList>
            <person name="Mostafa Nazari M."/>
            <person name="Liljebjelke K."/>
        </authorList>
    </citation>
    <scope>NUCLEOTIDE SEQUENCE [LARGE SCALE GENOMIC DNA]</scope>
    <source>
        <strain evidence="2 3">UOC-EPH-KLM-04</strain>
    </source>
</reference>
<comment type="caution">
    <text evidence="2">The sequence shown here is derived from an EMBL/GenBank/DDBJ whole genome shotgun (WGS) entry which is preliminary data.</text>
</comment>
<gene>
    <name evidence="2" type="ORF">E2R48_10720</name>
</gene>
<dbReference type="Proteomes" id="UP000297565">
    <property type="component" value="Unassembled WGS sequence"/>
</dbReference>
<feature type="signal peptide" evidence="1">
    <location>
        <begin position="1"/>
        <end position="22"/>
    </location>
</feature>
<accession>A0AAX2RWT1</accession>
<dbReference type="InterPro" id="IPR006597">
    <property type="entry name" value="Sel1-like"/>
</dbReference>
<dbReference type="RefSeq" id="WP_132995820.1">
    <property type="nucleotide sequence ID" value="NZ_SMDH01000022.1"/>
</dbReference>